<accession>A0A5N5QWA4</accession>
<keyword evidence="2" id="KW-1185">Reference proteome</keyword>
<gene>
    <name evidence="1" type="ORF">CTheo_491</name>
</gene>
<dbReference type="EMBL" id="SSOP01000004">
    <property type="protein sequence ID" value="KAB5595974.1"/>
    <property type="molecule type" value="Genomic_DNA"/>
</dbReference>
<proteinExistence type="predicted"/>
<protein>
    <submittedName>
        <fullName evidence="1">Uncharacterized protein</fullName>
    </submittedName>
</protein>
<dbReference type="AlphaFoldDB" id="A0A5N5QWA4"/>
<evidence type="ECO:0000313" key="2">
    <source>
        <dbReference type="Proteomes" id="UP000383932"/>
    </source>
</evidence>
<name>A0A5N5QWA4_9AGAM</name>
<comment type="caution">
    <text evidence="1">The sequence shown here is derived from an EMBL/GenBank/DDBJ whole genome shotgun (WGS) entry which is preliminary data.</text>
</comment>
<dbReference type="OrthoDB" id="2269034at2759"/>
<dbReference type="Gene3D" id="3.80.10.10">
    <property type="entry name" value="Ribonuclease Inhibitor"/>
    <property type="match status" value="1"/>
</dbReference>
<reference evidence="1 2" key="1">
    <citation type="journal article" date="2019" name="Fungal Biol. Biotechnol.">
        <title>Draft genome sequence of fastidious pathogen Ceratobasidium theobromae, which causes vascular-streak dieback in Theobroma cacao.</title>
        <authorList>
            <person name="Ali S.S."/>
            <person name="Asman A."/>
            <person name="Shao J."/>
            <person name="Firmansyah A.P."/>
            <person name="Susilo A.W."/>
            <person name="Rosmana A."/>
            <person name="McMahon P."/>
            <person name="Junaid M."/>
            <person name="Guest D."/>
            <person name="Kheng T.Y."/>
            <person name="Meinhardt L.W."/>
            <person name="Bailey B.A."/>
        </authorList>
    </citation>
    <scope>NUCLEOTIDE SEQUENCE [LARGE SCALE GENOMIC DNA]</scope>
    <source>
        <strain evidence="1 2">CT2</strain>
    </source>
</reference>
<dbReference type="InterPro" id="IPR032675">
    <property type="entry name" value="LRR_dom_sf"/>
</dbReference>
<dbReference type="Proteomes" id="UP000383932">
    <property type="component" value="Unassembled WGS sequence"/>
</dbReference>
<evidence type="ECO:0000313" key="1">
    <source>
        <dbReference type="EMBL" id="KAB5595974.1"/>
    </source>
</evidence>
<organism evidence="1 2">
    <name type="scientific">Ceratobasidium theobromae</name>
    <dbReference type="NCBI Taxonomy" id="1582974"/>
    <lineage>
        <taxon>Eukaryota</taxon>
        <taxon>Fungi</taxon>
        <taxon>Dikarya</taxon>
        <taxon>Basidiomycota</taxon>
        <taxon>Agaricomycotina</taxon>
        <taxon>Agaricomycetes</taxon>
        <taxon>Cantharellales</taxon>
        <taxon>Ceratobasidiaceae</taxon>
        <taxon>Ceratobasidium</taxon>
    </lineage>
</organism>
<sequence>MGDPFRRDANVEVDKLAEEVRDTFSFIETRGGVPSRWRSFWIRTEVPSAHFVAIELLKSSPMPLLQRLEMLCGATSRLDEEGEFIRSDINDSPPALLFHEPPPPQLHVIKLEGVPDPLLFGHPSHPQLVNLTRLELQFFQKHPALDELNKMLTASPQLTTLLLDSGWVDPPDDPLTELDMSLPKIHLPELRELSFRDVQSVLWNLSILMMLDAPNVESFRLDMFDFHEPEVISQINKYLTRSGSDDGGLHKPCFPSLAHLTYENFGDADDDLRVILPAYPGLTSLEVPSGGSLRPLLEQPWHVPSLTHLIVASSGDMSVLKKVVITRHKADLPLKMVQIKLVDKGCYMSPYGMNPRDWKQVEKLVKVGFVDEDGGAFGAK</sequence>